<name>A0ABV5C3E5_9BACL</name>
<dbReference type="RefSeq" id="WP_375521160.1">
    <property type="nucleotide sequence ID" value="NZ_JBHIRY010000016.1"/>
</dbReference>
<evidence type="ECO:0000313" key="2">
    <source>
        <dbReference type="EMBL" id="MFB5762049.1"/>
    </source>
</evidence>
<proteinExistence type="predicted"/>
<comment type="caution">
    <text evidence="2">The sequence shown here is derived from an EMBL/GenBank/DDBJ whole genome shotgun (WGS) entry which is preliminary data.</text>
</comment>
<reference evidence="2 3" key="1">
    <citation type="submission" date="2024-09" db="EMBL/GenBank/DDBJ databases">
        <title>Paenibacillus zeirhizospherea sp. nov., isolated from surface of the maize (Zea mays) roots in a horticulture field, Hungary.</title>
        <authorList>
            <person name="Marton D."/>
            <person name="Farkas M."/>
            <person name="Bedics A."/>
            <person name="Toth E."/>
            <person name="Tancsics A."/>
            <person name="Boka K."/>
            <person name="Marati G."/>
            <person name="Kriszt B."/>
            <person name="Cserhati M."/>
        </authorList>
    </citation>
    <scope>NUCLEOTIDE SEQUENCE [LARGE SCALE GENOMIC DNA]</scope>
    <source>
        <strain evidence="2 3">JCM 18446</strain>
    </source>
</reference>
<organism evidence="2 3">
    <name type="scientific">Paenibacillus medicaginis</name>
    <dbReference type="NCBI Taxonomy" id="1470560"/>
    <lineage>
        <taxon>Bacteria</taxon>
        <taxon>Bacillati</taxon>
        <taxon>Bacillota</taxon>
        <taxon>Bacilli</taxon>
        <taxon>Bacillales</taxon>
        <taxon>Paenibacillaceae</taxon>
        <taxon>Paenibacillus</taxon>
    </lineage>
</organism>
<dbReference type="Proteomes" id="UP001580430">
    <property type="component" value="Unassembled WGS sequence"/>
</dbReference>
<dbReference type="EMBL" id="JBHIRY010000016">
    <property type="protein sequence ID" value="MFB5762049.1"/>
    <property type="molecule type" value="Genomic_DNA"/>
</dbReference>
<feature type="region of interest" description="Disordered" evidence="1">
    <location>
        <begin position="1"/>
        <end position="23"/>
    </location>
</feature>
<accession>A0ABV5C3E5</accession>
<protein>
    <submittedName>
        <fullName evidence="2">Uncharacterized protein</fullName>
    </submittedName>
</protein>
<evidence type="ECO:0000256" key="1">
    <source>
        <dbReference type="SAM" id="MobiDB-lite"/>
    </source>
</evidence>
<evidence type="ECO:0000313" key="3">
    <source>
        <dbReference type="Proteomes" id="UP001580430"/>
    </source>
</evidence>
<gene>
    <name evidence="2" type="ORF">ACE5LO_16810</name>
</gene>
<keyword evidence="3" id="KW-1185">Reference proteome</keyword>
<sequence length="49" mass="5664">MGQDKEENDMISPNKKIQETTTASNETVMKLAKECMEKYRKTLDKLAKN</sequence>